<dbReference type="GO" id="GO:0005576">
    <property type="term" value="C:extracellular region"/>
    <property type="evidence" value="ECO:0007669"/>
    <property type="project" value="UniProtKB-SubCell"/>
</dbReference>
<evidence type="ECO:0000259" key="17">
    <source>
        <dbReference type="PROSITE" id="PS51695"/>
    </source>
</evidence>
<keyword evidence="5" id="KW-0964">Secreted</keyword>
<keyword evidence="13" id="KW-0865">Zymogen</keyword>
<dbReference type="FunFam" id="3.40.50.200:FF:000015">
    <property type="entry name" value="Tripeptidyl peptidase A"/>
    <property type="match status" value="1"/>
</dbReference>
<dbReference type="STRING" id="1283841.A0A084QY88"/>
<evidence type="ECO:0000256" key="15">
    <source>
        <dbReference type="PROSITE-ProRule" id="PRU01032"/>
    </source>
</evidence>
<dbReference type="PANTHER" id="PTHR14218">
    <property type="entry name" value="PROTEASE S8 TRIPEPTIDYL PEPTIDASE I CLN2"/>
    <property type="match status" value="1"/>
</dbReference>
<evidence type="ECO:0000256" key="4">
    <source>
        <dbReference type="ARBA" id="ARBA00012462"/>
    </source>
</evidence>
<reference evidence="18 19" key="1">
    <citation type="journal article" date="2014" name="BMC Genomics">
        <title>Comparative genome sequencing reveals chemotype-specific gene clusters in the toxigenic black mold Stachybotrys.</title>
        <authorList>
            <person name="Semeiks J."/>
            <person name="Borek D."/>
            <person name="Otwinowski Z."/>
            <person name="Grishin N.V."/>
        </authorList>
    </citation>
    <scope>NUCLEOTIDE SEQUENCE [LARGE SCALE GENOMIC DNA]</scope>
    <source>
        <strain evidence="18 19">IBT 40285</strain>
    </source>
</reference>
<feature type="active site" description="Charge relay system" evidence="15">
    <location>
        <position position="274"/>
    </location>
</feature>
<feature type="active site" description="Charge relay system" evidence="15">
    <location>
        <position position="495"/>
    </location>
</feature>
<evidence type="ECO:0000256" key="2">
    <source>
        <dbReference type="ARBA" id="ARBA00002451"/>
    </source>
</evidence>
<keyword evidence="12" id="KW-0843">Virulence</keyword>
<accession>A0A084QY88</accession>
<evidence type="ECO:0000256" key="11">
    <source>
        <dbReference type="ARBA" id="ARBA00022837"/>
    </source>
</evidence>
<dbReference type="SMART" id="SM00944">
    <property type="entry name" value="Pro-kuma_activ"/>
    <property type="match status" value="1"/>
</dbReference>
<feature type="binding site" evidence="15">
    <location>
        <position position="539"/>
    </location>
    <ligand>
        <name>Ca(2+)</name>
        <dbReference type="ChEBI" id="CHEBI:29108"/>
    </ligand>
</feature>
<evidence type="ECO:0000256" key="13">
    <source>
        <dbReference type="ARBA" id="ARBA00023145"/>
    </source>
</evidence>
<proteinExistence type="predicted"/>
<feature type="binding site" evidence="15">
    <location>
        <position position="563"/>
    </location>
    <ligand>
        <name>Ca(2+)</name>
        <dbReference type="ChEBI" id="CHEBI:29108"/>
    </ligand>
</feature>
<keyword evidence="9 15" id="KW-0378">Hydrolase</keyword>
<comment type="function">
    <text evidence="2">Secreted tripeptidyl-peptidase which degrades proteins at acidic pHs and is involved in virulence.</text>
</comment>
<dbReference type="InterPro" id="IPR023828">
    <property type="entry name" value="Peptidase_S8_Ser-AS"/>
</dbReference>
<dbReference type="PROSITE" id="PS51695">
    <property type="entry name" value="SEDOLISIN"/>
    <property type="match status" value="1"/>
</dbReference>
<keyword evidence="7 15" id="KW-0479">Metal-binding</keyword>
<keyword evidence="19" id="KW-1185">Reference proteome</keyword>
<dbReference type="InterPro" id="IPR000209">
    <property type="entry name" value="Peptidase_S8/S53_dom"/>
</dbReference>
<dbReference type="GO" id="GO:0004252">
    <property type="term" value="F:serine-type endopeptidase activity"/>
    <property type="evidence" value="ECO:0007669"/>
    <property type="project" value="UniProtKB-UniRule"/>
</dbReference>
<dbReference type="InterPro" id="IPR030400">
    <property type="entry name" value="Sedolisin_dom"/>
</dbReference>
<evidence type="ECO:0000256" key="1">
    <source>
        <dbReference type="ARBA" id="ARBA00001910"/>
    </source>
</evidence>
<keyword evidence="6 15" id="KW-0645">Protease</keyword>
<dbReference type="HOGENOM" id="CLU_013783_3_0_1"/>
<dbReference type="InterPro" id="IPR050819">
    <property type="entry name" value="Tripeptidyl-peptidase_I"/>
</dbReference>
<dbReference type="EMBL" id="KL659661">
    <property type="protein sequence ID" value="KFA68923.1"/>
    <property type="molecule type" value="Genomic_DNA"/>
</dbReference>
<organism evidence="18 19">
    <name type="scientific">Stachybotrys chlorohalonatus (strain IBT 40285)</name>
    <dbReference type="NCBI Taxonomy" id="1283841"/>
    <lineage>
        <taxon>Eukaryota</taxon>
        <taxon>Fungi</taxon>
        <taxon>Dikarya</taxon>
        <taxon>Ascomycota</taxon>
        <taxon>Pezizomycotina</taxon>
        <taxon>Sordariomycetes</taxon>
        <taxon>Hypocreomycetidae</taxon>
        <taxon>Hypocreales</taxon>
        <taxon>Stachybotryaceae</taxon>
        <taxon>Stachybotrys</taxon>
    </lineage>
</organism>
<evidence type="ECO:0000313" key="19">
    <source>
        <dbReference type="Proteomes" id="UP000028524"/>
    </source>
</evidence>
<feature type="domain" description="Peptidase S53" evidence="17">
    <location>
        <begin position="196"/>
        <end position="585"/>
    </location>
</feature>
<feature type="active site" description="Charge relay system" evidence="15">
    <location>
        <position position="278"/>
    </location>
</feature>
<name>A0A084QY88_STAC4</name>
<protein>
    <recommendedName>
        <fullName evidence="4">tripeptidyl-peptidase II</fullName>
        <ecNumber evidence="4">3.4.14.10</ecNumber>
    </recommendedName>
</protein>
<dbReference type="OrthoDB" id="409122at2759"/>
<dbReference type="InterPro" id="IPR036852">
    <property type="entry name" value="Peptidase_S8/S53_dom_sf"/>
</dbReference>
<dbReference type="EC" id="3.4.14.10" evidence="4"/>
<dbReference type="InterPro" id="IPR015366">
    <property type="entry name" value="S53_propep"/>
</dbReference>
<feature type="binding site" evidence="15">
    <location>
        <position position="565"/>
    </location>
    <ligand>
        <name>Ca(2+)</name>
        <dbReference type="ChEBI" id="CHEBI:29108"/>
    </ligand>
</feature>
<dbReference type="SUPFAM" id="SSF54897">
    <property type="entry name" value="Protease propeptides/inhibitors"/>
    <property type="match status" value="1"/>
</dbReference>
<keyword evidence="8 16" id="KW-0732">Signal</keyword>
<dbReference type="CDD" id="cd04056">
    <property type="entry name" value="Peptidases_S53"/>
    <property type="match status" value="1"/>
</dbReference>
<dbReference type="GO" id="GO:0008240">
    <property type="term" value="F:tripeptidyl-peptidase activity"/>
    <property type="evidence" value="ECO:0007669"/>
    <property type="project" value="UniProtKB-EC"/>
</dbReference>
<feature type="binding site" evidence="15">
    <location>
        <position position="538"/>
    </location>
    <ligand>
        <name>Ca(2+)</name>
        <dbReference type="ChEBI" id="CHEBI:29108"/>
    </ligand>
</feature>
<dbReference type="AlphaFoldDB" id="A0A084QY88"/>
<dbReference type="Gene3D" id="3.40.50.200">
    <property type="entry name" value="Peptidase S8/S53 domain"/>
    <property type="match status" value="1"/>
</dbReference>
<dbReference type="PROSITE" id="PS00138">
    <property type="entry name" value="SUBTILASE_SER"/>
    <property type="match status" value="1"/>
</dbReference>
<comment type="catalytic activity">
    <reaction evidence="1">
        <text>Release of an N-terminal tripeptide from a polypeptide.</text>
        <dbReference type="EC" id="3.4.14.10"/>
    </reaction>
</comment>
<evidence type="ECO:0000256" key="9">
    <source>
        <dbReference type="ARBA" id="ARBA00022801"/>
    </source>
</evidence>
<evidence type="ECO:0000256" key="16">
    <source>
        <dbReference type="SAM" id="SignalP"/>
    </source>
</evidence>
<sequence length="586" mass="63707">MRAQHWIGTVAWANMTASAAAASVVVEQAAVIPQGWNEVDGTVNPSERIRLSFALHQPAIDGCHKKILFGEHLTKDEAAIYRQADQNDVNNVAQWLISSGVKEIEPVEGNKDWLHVHTTVGEAEDLLEMQLRRYAFEDQEPMLRTTNYSIPERLQDAIDFVHPIANFMEPRKKLTSAAPPLLDRTFHMGQAPCFSGTSPNCIRALYNLNYTTPNGGSDIRFGIAGFLEQYANYRDLHQFLDMTSPDIASTSYNFSVELVNGGENSQSPAEAGLEAALDVDYAMALGYPTEVTYYSTGGRGVKLGEDGEELAEEFVDNEPYLELLEYLLDKPDSEVPHVLSISYADDELSVPRPYAERVCNLFGLLTARGTTILSGSGDGGARGARNSSCTTYDGSDDDVAMAVFPATCPWVTGVGATSNRVEPPEGAYYSGGGFSQYFPRPAWQDDAVQGYVEALDGFLEPYYNASMRATPDVAAIGSQFLVVLASQTARLQGTSASTPVVAAMIALINDARVRQGKKVLGWINELLYSQPVRAVLQDVKAGQSESCIFSDGTTPGGWPAKAGFDAITGLGVPKDFEEFLRVLVEA</sequence>
<evidence type="ECO:0000256" key="10">
    <source>
        <dbReference type="ARBA" id="ARBA00022825"/>
    </source>
</evidence>
<comment type="subcellular location">
    <subcellularLocation>
        <location evidence="3">Secreted</location>
        <location evidence="3">Extracellular space</location>
    </subcellularLocation>
</comment>
<comment type="cofactor">
    <cofactor evidence="15">
        <name>Ca(2+)</name>
        <dbReference type="ChEBI" id="CHEBI:29108"/>
    </cofactor>
    <text evidence="15">Binds 1 Ca(2+) ion per subunit.</text>
</comment>
<keyword evidence="14" id="KW-0325">Glycoprotein</keyword>
<dbReference type="GO" id="GO:0046872">
    <property type="term" value="F:metal ion binding"/>
    <property type="evidence" value="ECO:0007669"/>
    <property type="project" value="UniProtKB-UniRule"/>
</dbReference>
<evidence type="ECO:0000256" key="5">
    <source>
        <dbReference type="ARBA" id="ARBA00022525"/>
    </source>
</evidence>
<keyword evidence="11 15" id="KW-0106">Calcium</keyword>
<dbReference type="Pfam" id="PF09286">
    <property type="entry name" value="Pro-kuma_activ"/>
    <property type="match status" value="1"/>
</dbReference>
<gene>
    <name evidence="18" type="ORF">S40285_05433</name>
</gene>
<evidence type="ECO:0000256" key="6">
    <source>
        <dbReference type="ARBA" id="ARBA00022670"/>
    </source>
</evidence>
<dbReference type="PANTHER" id="PTHR14218:SF15">
    <property type="entry name" value="TRIPEPTIDYL-PEPTIDASE 1"/>
    <property type="match status" value="1"/>
</dbReference>
<dbReference type="OMA" id="NDPRANN"/>
<evidence type="ECO:0000256" key="14">
    <source>
        <dbReference type="ARBA" id="ARBA00023180"/>
    </source>
</evidence>
<dbReference type="GO" id="GO:0006508">
    <property type="term" value="P:proteolysis"/>
    <property type="evidence" value="ECO:0007669"/>
    <property type="project" value="UniProtKB-KW"/>
</dbReference>
<keyword evidence="10 15" id="KW-0720">Serine protease</keyword>
<dbReference type="SUPFAM" id="SSF52743">
    <property type="entry name" value="Subtilisin-like"/>
    <property type="match status" value="1"/>
</dbReference>
<feature type="chain" id="PRO_5001779802" description="tripeptidyl-peptidase II" evidence="16">
    <location>
        <begin position="23"/>
        <end position="586"/>
    </location>
</feature>
<evidence type="ECO:0000313" key="18">
    <source>
        <dbReference type="EMBL" id="KFA68923.1"/>
    </source>
</evidence>
<evidence type="ECO:0000256" key="7">
    <source>
        <dbReference type="ARBA" id="ARBA00022723"/>
    </source>
</evidence>
<feature type="signal peptide" evidence="16">
    <location>
        <begin position="1"/>
        <end position="22"/>
    </location>
</feature>
<evidence type="ECO:0000256" key="8">
    <source>
        <dbReference type="ARBA" id="ARBA00022729"/>
    </source>
</evidence>
<dbReference type="Pfam" id="PF00082">
    <property type="entry name" value="Peptidase_S8"/>
    <property type="match status" value="1"/>
</dbReference>
<dbReference type="InParanoid" id="A0A084QY88"/>
<dbReference type="CDD" id="cd11377">
    <property type="entry name" value="Pro-peptidase_S53"/>
    <property type="match status" value="1"/>
</dbReference>
<evidence type="ECO:0000256" key="12">
    <source>
        <dbReference type="ARBA" id="ARBA00023026"/>
    </source>
</evidence>
<dbReference type="Proteomes" id="UP000028524">
    <property type="component" value="Unassembled WGS sequence"/>
</dbReference>
<evidence type="ECO:0000256" key="3">
    <source>
        <dbReference type="ARBA" id="ARBA00004239"/>
    </source>
</evidence>